<organism evidence="2 3">
    <name type="scientific">Legionella rubrilucens</name>
    <dbReference type="NCBI Taxonomy" id="458"/>
    <lineage>
        <taxon>Bacteria</taxon>
        <taxon>Pseudomonadati</taxon>
        <taxon>Pseudomonadota</taxon>
        <taxon>Gammaproteobacteria</taxon>
        <taxon>Legionellales</taxon>
        <taxon>Legionellaceae</taxon>
        <taxon>Legionella</taxon>
    </lineage>
</organism>
<dbReference type="STRING" id="458.Lrub_1910"/>
<dbReference type="NCBIfam" id="NF033652">
    <property type="entry name" value="LbtU_sider_porin"/>
    <property type="match status" value="1"/>
</dbReference>
<dbReference type="Proteomes" id="UP000054608">
    <property type="component" value="Unassembled WGS sequence"/>
</dbReference>
<dbReference type="EMBL" id="LNYT01000020">
    <property type="protein sequence ID" value="KTD46988.1"/>
    <property type="molecule type" value="Genomic_DNA"/>
</dbReference>
<evidence type="ECO:0000313" key="2">
    <source>
        <dbReference type="EMBL" id="KTD46988.1"/>
    </source>
</evidence>
<sequence>MLKKIALGGLFILSASSDAALPHPFQNERFAYQGHVFFNVSDSALAGERYLLNQQLSNVKLESDWAFSEKSQIKGLLIYNTLPTPVTPELYFEQLYLDLHEPALARFYFNAGRKWLPFGSYKNDLIYKPLTKAMGQTNEDTIIMAFDNRFYGSVSLFSPHSRVRSSRLDYYYNLNTGWHNDDYDVGFSYLYSFAESQLFQYNKGFGGYLFSTINSHVPAGAAYVNWHYRSYSTYLTFISALRPFESNELAYQNKGAVPKALSVQGGYEFQVRAVQAKASVFYDQSFEALALQLPEKRAGIGLALFPKPYLTLQLQYFKDINYKQSVMASGLNRPVRGYRGNRDTFALQAIVNF</sequence>
<dbReference type="AlphaFoldDB" id="A0A0W0XQV5"/>
<evidence type="ECO:0000313" key="3">
    <source>
        <dbReference type="Proteomes" id="UP000054608"/>
    </source>
</evidence>
<dbReference type="OrthoDB" id="5635034at2"/>
<dbReference type="RefSeq" id="WP_133134048.1">
    <property type="nucleotide sequence ID" value="NZ_CAAAIN010000002.1"/>
</dbReference>
<proteinExistence type="predicted"/>
<keyword evidence="3" id="KW-1185">Reference proteome</keyword>
<comment type="caution">
    <text evidence="2">The sequence shown here is derived from an EMBL/GenBank/DDBJ whole genome shotgun (WGS) entry which is preliminary data.</text>
</comment>
<keyword evidence="1" id="KW-0732">Signal</keyword>
<accession>A0A0W0XQV5</accession>
<reference evidence="2 3" key="1">
    <citation type="submission" date="2015-11" db="EMBL/GenBank/DDBJ databases">
        <title>Genomic analysis of 38 Legionella species identifies large and diverse effector repertoires.</title>
        <authorList>
            <person name="Burstein D."/>
            <person name="Amaro F."/>
            <person name="Zusman T."/>
            <person name="Lifshitz Z."/>
            <person name="Cohen O."/>
            <person name="Gilbert J.A."/>
            <person name="Pupko T."/>
            <person name="Shuman H.A."/>
            <person name="Segal G."/>
        </authorList>
    </citation>
    <scope>NUCLEOTIDE SEQUENCE [LARGE SCALE GENOMIC DNA]</scope>
    <source>
        <strain evidence="2 3">WA-270A-C2</strain>
    </source>
</reference>
<name>A0A0W0XQV5_9GAMM</name>
<evidence type="ECO:0000256" key="1">
    <source>
        <dbReference type="SAM" id="SignalP"/>
    </source>
</evidence>
<protein>
    <submittedName>
        <fullName evidence="2">Coiled-coil protein</fullName>
    </submittedName>
</protein>
<feature type="chain" id="PRO_5006916784" evidence="1">
    <location>
        <begin position="20"/>
        <end position="353"/>
    </location>
</feature>
<dbReference type="PATRIC" id="fig|458.5.peg.1992"/>
<feature type="signal peptide" evidence="1">
    <location>
        <begin position="1"/>
        <end position="19"/>
    </location>
</feature>
<gene>
    <name evidence="2" type="ORF">Lrub_1910</name>
</gene>